<dbReference type="Proteomes" id="UP000621500">
    <property type="component" value="Unassembled WGS sequence"/>
</dbReference>
<evidence type="ECO:0000259" key="2">
    <source>
        <dbReference type="Pfam" id="PF01965"/>
    </source>
</evidence>
<dbReference type="InterPro" id="IPR002818">
    <property type="entry name" value="DJ-1/PfpI"/>
</dbReference>
<comment type="caution">
    <text evidence="3">The sequence shown here is derived from an EMBL/GenBank/DDBJ whole genome shotgun (WGS) entry which is preliminary data.</text>
</comment>
<sequence>MRIVIPLFDQFTALDAVGPYDALKLLPGAEVVFAATNPGPIRNNRRSLALTADAALDDIDSCDVLVVPGGPGVDAHLAGGPLPDWIRRMHDGTRWTTSVCTGALLLGAAGLLRGRTATTHWRSAERLASFGATYSAQRVVADGKLLTGAGVSAGIDMALTLAAQLADRTTAEAIQLAIEYDPQPPFDAGSPAKASQAVRDRHASGLLTSTRPAAG</sequence>
<feature type="compositionally biased region" description="Polar residues" evidence="1">
    <location>
        <begin position="206"/>
        <end position="215"/>
    </location>
</feature>
<protein>
    <submittedName>
        <fullName evidence="3">Glutamine amidotransferase</fullName>
    </submittedName>
</protein>
<evidence type="ECO:0000256" key="1">
    <source>
        <dbReference type="SAM" id="MobiDB-lite"/>
    </source>
</evidence>
<proteinExistence type="predicted"/>
<dbReference type="InterPro" id="IPR029062">
    <property type="entry name" value="Class_I_gatase-like"/>
</dbReference>
<dbReference type="Gene3D" id="3.40.50.880">
    <property type="match status" value="1"/>
</dbReference>
<feature type="region of interest" description="Disordered" evidence="1">
    <location>
        <begin position="185"/>
        <end position="215"/>
    </location>
</feature>
<reference evidence="3 4" key="1">
    <citation type="submission" date="2021-01" db="EMBL/GenBank/DDBJ databases">
        <title>Whole genome shotgun sequence of Plantactinospora mayteni NBRC 109088.</title>
        <authorList>
            <person name="Komaki H."/>
            <person name="Tamura T."/>
        </authorList>
    </citation>
    <scope>NUCLEOTIDE SEQUENCE [LARGE SCALE GENOMIC DNA]</scope>
    <source>
        <strain evidence="3 4">NBRC 109088</strain>
    </source>
</reference>
<dbReference type="EMBL" id="BONX01000038">
    <property type="protein sequence ID" value="GIG98927.1"/>
    <property type="molecule type" value="Genomic_DNA"/>
</dbReference>
<dbReference type="RefSeq" id="WP_203860342.1">
    <property type="nucleotide sequence ID" value="NZ_BAAAZQ010000031.1"/>
</dbReference>
<dbReference type="PANTHER" id="PTHR43130">
    <property type="entry name" value="ARAC-FAMILY TRANSCRIPTIONAL REGULATOR"/>
    <property type="match status" value="1"/>
</dbReference>
<gene>
    <name evidence="3" type="ORF">Pma05_55000</name>
</gene>
<name>A0ABQ4EW78_9ACTN</name>
<dbReference type="InterPro" id="IPR052158">
    <property type="entry name" value="INH-QAR"/>
</dbReference>
<dbReference type="SUPFAM" id="SSF52317">
    <property type="entry name" value="Class I glutamine amidotransferase-like"/>
    <property type="match status" value="1"/>
</dbReference>
<accession>A0ABQ4EW78</accession>
<dbReference type="CDD" id="cd03139">
    <property type="entry name" value="GATase1_PfpI_2"/>
    <property type="match status" value="1"/>
</dbReference>
<keyword evidence="4" id="KW-1185">Reference proteome</keyword>
<organism evidence="3 4">
    <name type="scientific">Plantactinospora mayteni</name>
    <dbReference type="NCBI Taxonomy" id="566021"/>
    <lineage>
        <taxon>Bacteria</taxon>
        <taxon>Bacillati</taxon>
        <taxon>Actinomycetota</taxon>
        <taxon>Actinomycetes</taxon>
        <taxon>Micromonosporales</taxon>
        <taxon>Micromonosporaceae</taxon>
        <taxon>Plantactinospora</taxon>
    </lineage>
</organism>
<dbReference type="Pfam" id="PF01965">
    <property type="entry name" value="DJ-1_PfpI"/>
    <property type="match status" value="1"/>
</dbReference>
<evidence type="ECO:0000313" key="4">
    <source>
        <dbReference type="Proteomes" id="UP000621500"/>
    </source>
</evidence>
<evidence type="ECO:0000313" key="3">
    <source>
        <dbReference type="EMBL" id="GIG98927.1"/>
    </source>
</evidence>
<dbReference type="PANTHER" id="PTHR43130:SF2">
    <property type="entry name" value="DJ-1_PFPI DOMAIN-CONTAINING PROTEIN"/>
    <property type="match status" value="1"/>
</dbReference>
<keyword evidence="3" id="KW-0315">Glutamine amidotransferase</keyword>
<feature type="domain" description="DJ-1/PfpI" evidence="2">
    <location>
        <begin position="1"/>
        <end position="163"/>
    </location>
</feature>